<protein>
    <recommendedName>
        <fullName evidence="4">Mediator complex subunit 8</fullName>
    </recommendedName>
</protein>
<reference evidence="2 3" key="2">
    <citation type="submission" date="2016-08" db="EMBL/GenBank/DDBJ databases">
        <title>Pervasive Adenine N6-methylation of Active Genes in Fungi.</title>
        <authorList>
            <consortium name="DOE Joint Genome Institute"/>
            <person name="Mondo S.J."/>
            <person name="Dannebaum R.O."/>
            <person name="Kuo R.C."/>
            <person name="Labutti K."/>
            <person name="Haridas S."/>
            <person name="Kuo A."/>
            <person name="Salamov A."/>
            <person name="Ahrendt S.R."/>
            <person name="Lipzen A."/>
            <person name="Sullivan W."/>
            <person name="Andreopoulos W.B."/>
            <person name="Clum A."/>
            <person name="Lindquist E."/>
            <person name="Daum C."/>
            <person name="Ramamoorthy G.K."/>
            <person name="Gryganskyi A."/>
            <person name="Culley D."/>
            <person name="Magnuson J.K."/>
            <person name="James T.Y."/>
            <person name="O'Malley M.A."/>
            <person name="Stajich J.E."/>
            <person name="Spatafora J.W."/>
            <person name="Visel A."/>
            <person name="Grigoriev I.V."/>
        </authorList>
    </citation>
    <scope>NUCLEOTIDE SEQUENCE [LARGE SCALE GENOMIC DNA]</scope>
    <source>
        <strain evidence="2 3">S4</strain>
    </source>
</reference>
<evidence type="ECO:0000313" key="3">
    <source>
        <dbReference type="Proteomes" id="UP000193944"/>
    </source>
</evidence>
<evidence type="ECO:0008006" key="4">
    <source>
        <dbReference type="Google" id="ProtNLM"/>
    </source>
</evidence>
<dbReference type="AlphaFoldDB" id="A0A1Y1XJK4"/>
<feature type="compositionally biased region" description="Low complexity" evidence="1">
    <location>
        <begin position="234"/>
        <end position="256"/>
    </location>
</feature>
<organism evidence="2 3">
    <name type="scientific">Anaeromyces robustus</name>
    <dbReference type="NCBI Taxonomy" id="1754192"/>
    <lineage>
        <taxon>Eukaryota</taxon>
        <taxon>Fungi</taxon>
        <taxon>Fungi incertae sedis</taxon>
        <taxon>Chytridiomycota</taxon>
        <taxon>Chytridiomycota incertae sedis</taxon>
        <taxon>Neocallimastigomycetes</taxon>
        <taxon>Neocallimastigales</taxon>
        <taxon>Neocallimastigaceae</taxon>
        <taxon>Anaeromyces</taxon>
    </lineage>
</organism>
<name>A0A1Y1XJK4_9FUNG</name>
<feature type="compositionally biased region" description="Low complexity" evidence="1">
    <location>
        <begin position="198"/>
        <end position="213"/>
    </location>
</feature>
<dbReference type="Proteomes" id="UP000193944">
    <property type="component" value="Unassembled WGS sequence"/>
</dbReference>
<proteinExistence type="predicted"/>
<dbReference type="Gene3D" id="1.20.58.1710">
    <property type="match status" value="1"/>
</dbReference>
<feature type="compositionally biased region" description="Basic and acidic residues" evidence="1">
    <location>
        <begin position="369"/>
        <end position="399"/>
    </location>
</feature>
<feature type="compositionally biased region" description="Basic residues" evidence="1">
    <location>
        <begin position="184"/>
        <end position="197"/>
    </location>
</feature>
<dbReference type="OrthoDB" id="5568181at2759"/>
<feature type="region of interest" description="Disordered" evidence="1">
    <location>
        <begin position="176"/>
        <end position="289"/>
    </location>
</feature>
<keyword evidence="3" id="KW-1185">Reference proteome</keyword>
<dbReference type="EMBL" id="MCFG01000028">
    <property type="protein sequence ID" value="ORX85939.1"/>
    <property type="molecule type" value="Genomic_DNA"/>
</dbReference>
<feature type="compositionally biased region" description="Acidic residues" evidence="1">
    <location>
        <begin position="262"/>
        <end position="272"/>
    </location>
</feature>
<feature type="region of interest" description="Disordered" evidence="1">
    <location>
        <begin position="332"/>
        <end position="412"/>
    </location>
</feature>
<accession>A0A1Y1XJK4</accession>
<comment type="caution">
    <text evidence="2">The sequence shown here is derived from an EMBL/GenBank/DDBJ whole genome shotgun (WGS) entry which is preliminary data.</text>
</comment>
<feature type="compositionally biased region" description="Acidic residues" evidence="1">
    <location>
        <begin position="337"/>
        <end position="368"/>
    </location>
</feature>
<reference evidence="2 3" key="1">
    <citation type="submission" date="2016-08" db="EMBL/GenBank/DDBJ databases">
        <title>A Parts List for Fungal Cellulosomes Revealed by Comparative Genomics.</title>
        <authorList>
            <consortium name="DOE Joint Genome Institute"/>
            <person name="Haitjema C.H."/>
            <person name="Gilmore S.P."/>
            <person name="Henske J.K."/>
            <person name="Solomon K.V."/>
            <person name="De Groot R."/>
            <person name="Kuo A."/>
            <person name="Mondo S.J."/>
            <person name="Salamov A.A."/>
            <person name="Labutti K."/>
            <person name="Zhao Z."/>
            <person name="Chiniquy J."/>
            <person name="Barry K."/>
            <person name="Brewer H.M."/>
            <person name="Purvine S.O."/>
            <person name="Wright A.T."/>
            <person name="Boxma B."/>
            <person name="Van Alen T."/>
            <person name="Hackstein J.H."/>
            <person name="Baker S.E."/>
            <person name="Grigoriev I.V."/>
            <person name="O'Malley M.A."/>
        </authorList>
    </citation>
    <scope>NUCLEOTIDE SEQUENCE [LARGE SCALE GENOMIC DNA]</scope>
    <source>
        <strain evidence="2 3">S4</strain>
    </source>
</reference>
<sequence length="429" mass="49318">MEMQNNLTVKLLEESSLDAKELEAAKIKLTQLNDSLNSFLTLHPQTPWPLILDKFNILITRYNQLLQEVSCKFLKECVIHPDSLPEIDPDSLPRFLLRTKFIPEIEEMEKNLIVSIAGDNNQFNWIDETKMNNEFIKWKTQISQHDEIAEKAIDVFELNQRNYDFKRRIPLNEKRKRLRPELPRRRKRHSSILKKKLLSSQSKSENSPLSQSLTISPSNLGTEIEDSKSMMSETVTDLGTVTDDDSTTSSVMTESTNIVEEKDSDSDSDSDDMNSKTTSKINSGDEDSIITSATGTTNLTSSTYLTLNTSNLGSSSFGSLYNIKRVPRSSTLKNEVDYENENENDNESDYEDTYNYDESSESSSESEQENEKEKEKEKEKENEMKKDKRNKEKAKDNKKSSNTMIPELNSQEGILEKMIYWLERGGEFK</sequence>
<evidence type="ECO:0000256" key="1">
    <source>
        <dbReference type="SAM" id="MobiDB-lite"/>
    </source>
</evidence>
<gene>
    <name evidence="2" type="ORF">BCR32DRAFT_265370</name>
</gene>
<evidence type="ECO:0000313" key="2">
    <source>
        <dbReference type="EMBL" id="ORX85939.1"/>
    </source>
</evidence>